<accession>A0ABT7TQF3</accession>
<comment type="caution">
    <text evidence="3">The sequence shown here is derived from an EMBL/GenBank/DDBJ whole genome shotgun (WGS) entry which is preliminary data.</text>
</comment>
<feature type="region of interest" description="Disordered" evidence="1">
    <location>
        <begin position="232"/>
        <end position="255"/>
    </location>
</feature>
<evidence type="ECO:0000313" key="3">
    <source>
        <dbReference type="EMBL" id="MDM7891823.1"/>
    </source>
</evidence>
<feature type="transmembrane region" description="Helical" evidence="2">
    <location>
        <begin position="188"/>
        <end position="210"/>
    </location>
</feature>
<organism evidence="3 4">
    <name type="scientific">Curtobacterium caseinilyticum</name>
    <dbReference type="NCBI Taxonomy" id="3055137"/>
    <lineage>
        <taxon>Bacteria</taxon>
        <taxon>Bacillati</taxon>
        <taxon>Actinomycetota</taxon>
        <taxon>Actinomycetes</taxon>
        <taxon>Micrococcales</taxon>
        <taxon>Microbacteriaceae</taxon>
        <taxon>Curtobacterium</taxon>
    </lineage>
</organism>
<gene>
    <name evidence="3" type="ORF">QUG93_09010</name>
</gene>
<keyword evidence="2" id="KW-0472">Membrane</keyword>
<feature type="transmembrane region" description="Helical" evidence="2">
    <location>
        <begin position="49"/>
        <end position="69"/>
    </location>
</feature>
<keyword evidence="2" id="KW-0812">Transmembrane</keyword>
<feature type="transmembrane region" description="Helical" evidence="2">
    <location>
        <begin position="121"/>
        <end position="142"/>
    </location>
</feature>
<evidence type="ECO:0000256" key="1">
    <source>
        <dbReference type="SAM" id="MobiDB-lite"/>
    </source>
</evidence>
<feature type="region of interest" description="Disordered" evidence="1">
    <location>
        <begin position="263"/>
        <end position="282"/>
    </location>
</feature>
<dbReference type="RefSeq" id="WP_289473571.1">
    <property type="nucleotide sequence ID" value="NZ_JAUCMN010000005.1"/>
</dbReference>
<sequence length="374" mass="38159">MTMTGDATGTIDPRWARVRPLVFRTIIGAVVAAGLVGIVAVLLGDFGRVAVQLLLTVVVVVVFALLSWYDADVSSRRSGTFAFASIAVSMYLLVTGLVKVWVVPADPFGGDGIWLVGAHFWQWLGVVFVARFALLHVHLLLVIHRRYPTPLLQLVAKVTVAVIALLALLLSVPLLAPDADLASGYWRLVWVVVILDLLGTVVVPLSNALFRPRHLAPGAGAAAGGATAVWPRPASDQWPGTSGGGGAAGAGDAPGVQATAAAPTVDGWSGTPEPAPAASPSVVSPAVVSPSVVSSSVVSSSVVSQAVVSQETAAPVASAGSGSDGGTTVAGSDGLLYERRPDGARALSWPRYVDGTPLPAAPDGSPDFSGVARP</sequence>
<evidence type="ECO:0000313" key="4">
    <source>
        <dbReference type="Proteomes" id="UP001236404"/>
    </source>
</evidence>
<feature type="transmembrane region" description="Helical" evidence="2">
    <location>
        <begin position="154"/>
        <end position="176"/>
    </location>
</feature>
<name>A0ABT7TQF3_9MICO</name>
<evidence type="ECO:0000256" key="2">
    <source>
        <dbReference type="SAM" id="Phobius"/>
    </source>
</evidence>
<proteinExistence type="predicted"/>
<dbReference type="Proteomes" id="UP001236404">
    <property type="component" value="Unassembled WGS sequence"/>
</dbReference>
<keyword evidence="4" id="KW-1185">Reference proteome</keyword>
<reference evidence="3 4" key="1">
    <citation type="submission" date="2023-06" db="EMBL/GenBank/DDBJ databases">
        <authorList>
            <person name="Feng G."/>
            <person name="Li J."/>
            <person name="Zhu H."/>
        </authorList>
    </citation>
    <scope>NUCLEOTIDE SEQUENCE [LARGE SCALE GENOMIC DNA]</scope>
    <source>
        <strain evidence="3 4">RHCKG28</strain>
    </source>
</reference>
<feature type="transmembrane region" description="Helical" evidence="2">
    <location>
        <begin position="81"/>
        <end position="101"/>
    </location>
</feature>
<feature type="transmembrane region" description="Helical" evidence="2">
    <location>
        <begin position="21"/>
        <end position="43"/>
    </location>
</feature>
<dbReference type="EMBL" id="JAUCMN010000005">
    <property type="protein sequence ID" value="MDM7891823.1"/>
    <property type="molecule type" value="Genomic_DNA"/>
</dbReference>
<keyword evidence="2" id="KW-1133">Transmembrane helix</keyword>
<feature type="compositionally biased region" description="Low complexity" evidence="1">
    <location>
        <begin position="313"/>
        <end position="334"/>
    </location>
</feature>
<feature type="region of interest" description="Disordered" evidence="1">
    <location>
        <begin position="313"/>
        <end position="374"/>
    </location>
</feature>
<protein>
    <submittedName>
        <fullName evidence="3">Uncharacterized protein</fullName>
    </submittedName>
</protein>